<dbReference type="PANTHER" id="PTHR30344">
    <property type="entry name" value="6-PHOSPHOGLUCONOLACTONASE-RELATED"/>
    <property type="match status" value="1"/>
</dbReference>
<proteinExistence type="inferred from homology"/>
<organism evidence="2 3">
    <name type="scientific">Gryllotalpicola reticulitermitis</name>
    <dbReference type="NCBI Taxonomy" id="1184153"/>
    <lineage>
        <taxon>Bacteria</taxon>
        <taxon>Bacillati</taxon>
        <taxon>Actinomycetota</taxon>
        <taxon>Actinomycetes</taxon>
        <taxon>Micrococcales</taxon>
        <taxon>Microbacteriaceae</taxon>
        <taxon>Gryllotalpicola</taxon>
    </lineage>
</organism>
<comment type="caution">
    <text evidence="2">The sequence shown here is derived from an EMBL/GenBank/DDBJ whole genome shotgun (WGS) entry which is preliminary data.</text>
</comment>
<dbReference type="InterPro" id="IPR015943">
    <property type="entry name" value="WD40/YVTN_repeat-like_dom_sf"/>
</dbReference>
<evidence type="ECO:0000256" key="1">
    <source>
        <dbReference type="ARBA" id="ARBA00005564"/>
    </source>
</evidence>
<dbReference type="SUPFAM" id="SSF51004">
    <property type="entry name" value="C-terminal (heme d1) domain of cytochrome cd1-nitrite reductase"/>
    <property type="match status" value="1"/>
</dbReference>
<reference evidence="3" key="1">
    <citation type="journal article" date="2019" name="Int. J. Syst. Evol. Microbiol.">
        <title>The Global Catalogue of Microorganisms (GCM) 10K type strain sequencing project: providing services to taxonomists for standard genome sequencing and annotation.</title>
        <authorList>
            <consortium name="The Broad Institute Genomics Platform"/>
            <consortium name="The Broad Institute Genome Sequencing Center for Infectious Disease"/>
            <person name="Wu L."/>
            <person name="Ma J."/>
        </authorList>
    </citation>
    <scope>NUCLEOTIDE SEQUENCE [LARGE SCALE GENOMIC DNA]</scope>
    <source>
        <strain evidence="3">CGMCC 1.10363</strain>
    </source>
</reference>
<dbReference type="EMBL" id="JBHSCN010000005">
    <property type="protein sequence ID" value="MFC4243158.1"/>
    <property type="molecule type" value="Genomic_DNA"/>
</dbReference>
<dbReference type="InterPro" id="IPR050282">
    <property type="entry name" value="Cycloisomerase_2"/>
</dbReference>
<dbReference type="InterPro" id="IPR019405">
    <property type="entry name" value="Lactonase_7-beta_prop"/>
</dbReference>
<comment type="similarity">
    <text evidence="1">Belongs to the cycloisomerase 2 family.</text>
</comment>
<dbReference type="RefSeq" id="WP_390228159.1">
    <property type="nucleotide sequence ID" value="NZ_JBHSCN010000005.1"/>
</dbReference>
<dbReference type="Gene3D" id="2.130.10.10">
    <property type="entry name" value="YVTN repeat-like/Quinoprotein amine dehydrogenase"/>
    <property type="match status" value="1"/>
</dbReference>
<name>A0ABV8Q729_9MICO</name>
<evidence type="ECO:0000313" key="3">
    <source>
        <dbReference type="Proteomes" id="UP001595900"/>
    </source>
</evidence>
<gene>
    <name evidence="2" type="ORF">ACFOYW_07215</name>
</gene>
<dbReference type="Pfam" id="PF10282">
    <property type="entry name" value="Lactonase"/>
    <property type="match status" value="1"/>
</dbReference>
<dbReference type="PANTHER" id="PTHR30344:SF1">
    <property type="entry name" value="6-PHOSPHOGLUCONOLACTONASE"/>
    <property type="match status" value="1"/>
</dbReference>
<evidence type="ECO:0000313" key="2">
    <source>
        <dbReference type="EMBL" id="MFC4243158.1"/>
    </source>
</evidence>
<dbReference type="Proteomes" id="UP001595900">
    <property type="component" value="Unassembled WGS sequence"/>
</dbReference>
<accession>A0ABV8Q729</accession>
<dbReference type="InterPro" id="IPR011048">
    <property type="entry name" value="Haem_d1_sf"/>
</dbReference>
<protein>
    <submittedName>
        <fullName evidence="2">Lactonase family protein</fullName>
    </submittedName>
</protein>
<sequence>MASSSLLIGTYTDKLAHVDGKADGILRASYSEGGVGDAVVAAKITNPSWLCVTADGTNVYAVIETVEFDGAPGGGAAAYARDPRTGELTVLNEVPSDGVEPAHIALDPSEKFVLVGNYRTGSVSVFAREADGSLGARVDHVQHEGSSVHEVRQTGPHAHQILFDPKTGLALVPDLGLDAVLFYEFSADGKLSELSELRFSTAPGAGPRHLAFHPNGEYLFLITELDNTMIVLKRDGDGFVQNQIVSTLPADFTGHNQTSEVRVSHSGRFVFGSNRGHDSIAMFRFDEAAGTIELVHVEPSLGEEPRDFIQSPDGAYLLVANQNSDNIVTFAIDEDAANLTHVGTSDAATPVCVVFV</sequence>
<keyword evidence="3" id="KW-1185">Reference proteome</keyword>